<dbReference type="PANTHER" id="PTHR46992">
    <property type="entry name" value="GYF DOMAIN-CONTAINING PROTEIN"/>
    <property type="match status" value="1"/>
</dbReference>
<dbReference type="Proteomes" id="UP001412067">
    <property type="component" value="Unassembled WGS sequence"/>
</dbReference>
<protein>
    <submittedName>
        <fullName evidence="2">Uncharacterized protein</fullName>
    </submittedName>
</protein>
<proteinExistence type="predicted"/>
<keyword evidence="3" id="KW-1185">Reference proteome</keyword>
<evidence type="ECO:0000313" key="2">
    <source>
        <dbReference type="EMBL" id="KAK8952753.1"/>
    </source>
</evidence>
<evidence type="ECO:0000256" key="1">
    <source>
        <dbReference type="SAM" id="MobiDB-lite"/>
    </source>
</evidence>
<name>A0ABR2LV71_9ASPA</name>
<sequence>MLSLLVDKLSLLVVKLLQRSLRILDRGGSDSLSLKHSHDPLTKSSTQASLSELVSAPGIIIEGQTLAGFPSSEESEAHPGTPHDLMESGGGHGGKAAKKKGKKGRQIDPALLGFKVHSNRIMMAPIGWTADWTPSWSGPSKQPASFVNRLGIVELGGCGLAGHCLPCARWRGRR</sequence>
<dbReference type="PANTHER" id="PTHR46992:SF1">
    <property type="entry name" value="GYF DOMAIN-CONTAINING PROTEIN"/>
    <property type="match status" value="1"/>
</dbReference>
<comment type="caution">
    <text evidence="2">The sequence shown here is derived from an EMBL/GenBank/DDBJ whole genome shotgun (WGS) entry which is preliminary data.</text>
</comment>
<feature type="compositionally biased region" description="Basic residues" evidence="1">
    <location>
        <begin position="95"/>
        <end position="104"/>
    </location>
</feature>
<accession>A0ABR2LV71</accession>
<evidence type="ECO:0000313" key="3">
    <source>
        <dbReference type="Proteomes" id="UP001412067"/>
    </source>
</evidence>
<organism evidence="2 3">
    <name type="scientific">Platanthera guangdongensis</name>
    <dbReference type="NCBI Taxonomy" id="2320717"/>
    <lineage>
        <taxon>Eukaryota</taxon>
        <taxon>Viridiplantae</taxon>
        <taxon>Streptophyta</taxon>
        <taxon>Embryophyta</taxon>
        <taxon>Tracheophyta</taxon>
        <taxon>Spermatophyta</taxon>
        <taxon>Magnoliopsida</taxon>
        <taxon>Liliopsida</taxon>
        <taxon>Asparagales</taxon>
        <taxon>Orchidaceae</taxon>
        <taxon>Orchidoideae</taxon>
        <taxon>Orchideae</taxon>
        <taxon>Orchidinae</taxon>
        <taxon>Platanthera</taxon>
    </lineage>
</organism>
<gene>
    <name evidence="2" type="ORF">KSP40_PGU007916</name>
</gene>
<dbReference type="EMBL" id="JBBWWR010000014">
    <property type="protein sequence ID" value="KAK8952753.1"/>
    <property type="molecule type" value="Genomic_DNA"/>
</dbReference>
<reference evidence="2 3" key="1">
    <citation type="journal article" date="2022" name="Nat. Plants">
        <title>Genomes of leafy and leafless Platanthera orchids illuminate the evolution of mycoheterotrophy.</title>
        <authorList>
            <person name="Li M.H."/>
            <person name="Liu K.W."/>
            <person name="Li Z."/>
            <person name="Lu H.C."/>
            <person name="Ye Q.L."/>
            <person name="Zhang D."/>
            <person name="Wang J.Y."/>
            <person name="Li Y.F."/>
            <person name="Zhong Z.M."/>
            <person name="Liu X."/>
            <person name="Yu X."/>
            <person name="Liu D.K."/>
            <person name="Tu X.D."/>
            <person name="Liu B."/>
            <person name="Hao Y."/>
            <person name="Liao X.Y."/>
            <person name="Jiang Y.T."/>
            <person name="Sun W.H."/>
            <person name="Chen J."/>
            <person name="Chen Y.Q."/>
            <person name="Ai Y."/>
            <person name="Zhai J.W."/>
            <person name="Wu S.S."/>
            <person name="Zhou Z."/>
            <person name="Hsiao Y.Y."/>
            <person name="Wu W.L."/>
            <person name="Chen Y.Y."/>
            <person name="Lin Y.F."/>
            <person name="Hsu J.L."/>
            <person name="Li C.Y."/>
            <person name="Wang Z.W."/>
            <person name="Zhao X."/>
            <person name="Zhong W.Y."/>
            <person name="Ma X.K."/>
            <person name="Ma L."/>
            <person name="Huang J."/>
            <person name="Chen G.Z."/>
            <person name="Huang M.Z."/>
            <person name="Huang L."/>
            <person name="Peng D.H."/>
            <person name="Luo Y.B."/>
            <person name="Zou S.Q."/>
            <person name="Chen S.P."/>
            <person name="Lan S."/>
            <person name="Tsai W.C."/>
            <person name="Van de Peer Y."/>
            <person name="Liu Z.J."/>
        </authorList>
    </citation>
    <scope>NUCLEOTIDE SEQUENCE [LARGE SCALE GENOMIC DNA]</scope>
    <source>
        <strain evidence="2">Lor288</strain>
    </source>
</reference>
<feature type="region of interest" description="Disordered" evidence="1">
    <location>
        <begin position="70"/>
        <end position="104"/>
    </location>
</feature>